<keyword evidence="5" id="KW-1185">Reference proteome</keyword>
<name>A0A3N1PWC8_9GAMM</name>
<protein>
    <submittedName>
        <fullName evidence="4">Ankyrin repeat protein</fullName>
    </submittedName>
</protein>
<dbReference type="PRINTS" id="PR01415">
    <property type="entry name" value="ANKYRIN"/>
</dbReference>
<dbReference type="SUPFAM" id="SSF48403">
    <property type="entry name" value="Ankyrin repeat"/>
    <property type="match status" value="1"/>
</dbReference>
<evidence type="ECO:0000256" key="2">
    <source>
        <dbReference type="ARBA" id="ARBA00023043"/>
    </source>
</evidence>
<keyword evidence="2 3" id="KW-0040">ANK repeat</keyword>
<proteinExistence type="predicted"/>
<dbReference type="EMBL" id="RJUL01000003">
    <property type="protein sequence ID" value="ROQ28856.1"/>
    <property type="molecule type" value="Genomic_DNA"/>
</dbReference>
<sequence>MSREYLKAIVRNDIDMIDSLINQGFDIFDKTKKENWNILHRSLMSIRLTPKISTFEHLIRKGINTNDIDVYGNTPLHYAVRAKRADIIKSLIDNGAKVNIINKEGVSPLREAFSSLPFDYDSIKTLIENGADIDQKNENGSSIKDLAQKVAYQSDEILKLFP</sequence>
<dbReference type="PROSITE" id="PS50088">
    <property type="entry name" value="ANK_REPEAT"/>
    <property type="match status" value="2"/>
</dbReference>
<dbReference type="AlphaFoldDB" id="A0A3N1PWC8"/>
<dbReference type="InterPro" id="IPR050776">
    <property type="entry name" value="Ank_Repeat/CDKN_Inhibitor"/>
</dbReference>
<reference evidence="4 5" key="1">
    <citation type="submission" date="2018-11" db="EMBL/GenBank/DDBJ databases">
        <title>Genomic Encyclopedia of Type Strains, Phase IV (KMG-IV): sequencing the most valuable type-strain genomes for metagenomic binning, comparative biology and taxonomic classification.</title>
        <authorList>
            <person name="Goeker M."/>
        </authorList>
    </citation>
    <scope>NUCLEOTIDE SEQUENCE [LARGE SCALE GENOMIC DNA]</scope>
    <source>
        <strain evidence="4 5">DSM 21945</strain>
    </source>
</reference>
<evidence type="ECO:0000313" key="4">
    <source>
        <dbReference type="EMBL" id="ROQ28856.1"/>
    </source>
</evidence>
<dbReference type="Proteomes" id="UP000268033">
    <property type="component" value="Unassembled WGS sequence"/>
</dbReference>
<evidence type="ECO:0000256" key="1">
    <source>
        <dbReference type="ARBA" id="ARBA00022737"/>
    </source>
</evidence>
<feature type="repeat" description="ANK" evidence="3">
    <location>
        <begin position="104"/>
        <end position="138"/>
    </location>
</feature>
<dbReference type="InterPro" id="IPR002110">
    <property type="entry name" value="Ankyrin_rpt"/>
</dbReference>
<comment type="caution">
    <text evidence="4">The sequence shown here is derived from an EMBL/GenBank/DDBJ whole genome shotgun (WGS) entry which is preliminary data.</text>
</comment>
<accession>A0A3N1PWC8</accession>
<dbReference type="Pfam" id="PF12796">
    <property type="entry name" value="Ank_2"/>
    <property type="match status" value="1"/>
</dbReference>
<dbReference type="SMART" id="SM00248">
    <property type="entry name" value="ANK"/>
    <property type="match status" value="3"/>
</dbReference>
<dbReference type="PANTHER" id="PTHR24201">
    <property type="entry name" value="ANK_REP_REGION DOMAIN-CONTAINING PROTEIN"/>
    <property type="match status" value="1"/>
</dbReference>
<evidence type="ECO:0000313" key="5">
    <source>
        <dbReference type="Proteomes" id="UP000268033"/>
    </source>
</evidence>
<dbReference type="Gene3D" id="1.25.40.20">
    <property type="entry name" value="Ankyrin repeat-containing domain"/>
    <property type="match status" value="1"/>
</dbReference>
<organism evidence="4 5">
    <name type="scientific">Gallaecimonas pentaromativorans</name>
    <dbReference type="NCBI Taxonomy" id="584787"/>
    <lineage>
        <taxon>Bacteria</taxon>
        <taxon>Pseudomonadati</taxon>
        <taxon>Pseudomonadota</taxon>
        <taxon>Gammaproteobacteria</taxon>
        <taxon>Enterobacterales</taxon>
        <taxon>Gallaecimonadaceae</taxon>
        <taxon>Gallaecimonas</taxon>
    </lineage>
</organism>
<evidence type="ECO:0000256" key="3">
    <source>
        <dbReference type="PROSITE-ProRule" id="PRU00023"/>
    </source>
</evidence>
<gene>
    <name evidence="4" type="ORF">EDC28_103453</name>
</gene>
<feature type="repeat" description="ANK" evidence="3">
    <location>
        <begin position="71"/>
        <end position="103"/>
    </location>
</feature>
<dbReference type="PROSITE" id="PS50297">
    <property type="entry name" value="ANK_REP_REGION"/>
    <property type="match status" value="1"/>
</dbReference>
<keyword evidence="1" id="KW-0677">Repeat</keyword>
<dbReference type="InterPro" id="IPR036770">
    <property type="entry name" value="Ankyrin_rpt-contain_sf"/>
</dbReference>
<dbReference type="RefSeq" id="WP_123421204.1">
    <property type="nucleotide sequence ID" value="NZ_JBLXAC010000001.1"/>
</dbReference>